<keyword evidence="6 10" id="KW-1133">Transmembrane helix</keyword>
<keyword evidence="13" id="KW-1185">Reference proteome</keyword>
<evidence type="ECO:0000259" key="11">
    <source>
        <dbReference type="PROSITE" id="PS50262"/>
    </source>
</evidence>
<evidence type="ECO:0000256" key="3">
    <source>
        <dbReference type="ARBA" id="ARBA00022606"/>
    </source>
</evidence>
<reference evidence="12" key="1">
    <citation type="thesis" date="2020" institute="ProQuest LLC" country="789 East Eisenhower Parkway, Ann Arbor, MI, USA">
        <title>Comparative Genomics and Chromosome Evolution.</title>
        <authorList>
            <person name="Mudd A.B."/>
        </authorList>
    </citation>
    <scope>NUCLEOTIDE SEQUENCE</scope>
    <source>
        <strain evidence="12">1538</strain>
        <tissue evidence="12">Blood</tissue>
    </source>
</reference>
<evidence type="ECO:0000256" key="6">
    <source>
        <dbReference type="ARBA" id="ARBA00022989"/>
    </source>
</evidence>
<dbReference type="InterPro" id="IPR000276">
    <property type="entry name" value="GPCR_Rhodpsn"/>
</dbReference>
<organism evidence="12 13">
    <name type="scientific">Pyxicephalus adspersus</name>
    <name type="common">African bullfrog</name>
    <dbReference type="NCBI Taxonomy" id="30357"/>
    <lineage>
        <taxon>Eukaryota</taxon>
        <taxon>Metazoa</taxon>
        <taxon>Chordata</taxon>
        <taxon>Craniata</taxon>
        <taxon>Vertebrata</taxon>
        <taxon>Euteleostomi</taxon>
        <taxon>Amphibia</taxon>
        <taxon>Batrachia</taxon>
        <taxon>Anura</taxon>
        <taxon>Neobatrachia</taxon>
        <taxon>Ranoidea</taxon>
        <taxon>Pyxicephalidae</taxon>
        <taxon>Pyxicephalinae</taxon>
        <taxon>Pyxicephalus</taxon>
    </lineage>
</organism>
<dbReference type="PRINTS" id="PR00237">
    <property type="entry name" value="GPCRRHODOPSN"/>
</dbReference>
<dbReference type="FunFam" id="1.20.1070.10:FF:000008">
    <property type="entry name" value="Olfactory receptor"/>
    <property type="match status" value="1"/>
</dbReference>
<keyword evidence="4 9" id="KW-0812">Transmembrane</keyword>
<evidence type="ECO:0000313" key="12">
    <source>
        <dbReference type="EMBL" id="DBA25596.1"/>
    </source>
</evidence>
<dbReference type="InterPro" id="IPR017452">
    <property type="entry name" value="GPCR_Rhodpsn_7TM"/>
</dbReference>
<comment type="similarity">
    <text evidence="9">Belongs to the G-protein coupled receptor 1 family.</text>
</comment>
<sequence>MEGGNLTYVTEFILTGFSQGLEIRIFLFFAFLTIYIFSTLGNCFLIFSYHLTPQLHTPMYFFLCNLSFLDLCYSSSSLPKMILDIFSHNRRISVIGCMAQMNTGLFLGETECILLAVMAYDRYIAICMPLYYNVIMNLKICRNETIIMWLGNFLLSAIPTILKPLTFCRGNKVDHFVCEILAVLELACGDISFYKTTMFIVSLFTLLAPLIFIVVSYTFIIESVIKIQSTDGRLRTFSTCASHLTVVFMFYGPIIITYMAPANTFSSSQKYVSLIYGAVTPILNPLIYSLRNTEVKEAIRKIVFKYFMIR</sequence>
<evidence type="ECO:0000256" key="8">
    <source>
        <dbReference type="ARBA" id="ARBA00023224"/>
    </source>
</evidence>
<dbReference type="PRINTS" id="PR00245">
    <property type="entry name" value="OLFACTORYR"/>
</dbReference>
<feature type="domain" description="G-protein coupled receptors family 1 profile" evidence="11">
    <location>
        <begin position="41"/>
        <end position="288"/>
    </location>
</feature>
<keyword evidence="2 10" id="KW-1003">Cell membrane</keyword>
<evidence type="ECO:0000256" key="4">
    <source>
        <dbReference type="ARBA" id="ARBA00022692"/>
    </source>
</evidence>
<dbReference type="PROSITE" id="PS50262">
    <property type="entry name" value="G_PROTEIN_RECEP_F1_2"/>
    <property type="match status" value="1"/>
</dbReference>
<dbReference type="GO" id="GO:0004930">
    <property type="term" value="F:G protein-coupled receptor activity"/>
    <property type="evidence" value="ECO:0007669"/>
    <property type="project" value="UniProtKB-KW"/>
</dbReference>
<protein>
    <recommendedName>
        <fullName evidence="10">Olfactory receptor</fullName>
    </recommendedName>
</protein>
<accession>A0AAV3AMC2</accession>
<keyword evidence="9" id="KW-0297">G-protein coupled receptor</keyword>
<feature type="transmembrane region" description="Helical" evidence="10">
    <location>
        <begin position="199"/>
        <end position="220"/>
    </location>
</feature>
<evidence type="ECO:0000256" key="1">
    <source>
        <dbReference type="ARBA" id="ARBA00004651"/>
    </source>
</evidence>
<evidence type="ECO:0000256" key="9">
    <source>
        <dbReference type="RuleBase" id="RU000688"/>
    </source>
</evidence>
<dbReference type="PROSITE" id="PS00237">
    <property type="entry name" value="G_PROTEIN_RECEP_F1_1"/>
    <property type="match status" value="1"/>
</dbReference>
<feature type="transmembrane region" description="Helical" evidence="10">
    <location>
        <begin position="25"/>
        <end position="47"/>
    </location>
</feature>
<gene>
    <name evidence="12" type="ORF">GDO54_009971</name>
</gene>
<dbReference type="EMBL" id="DYDO01000004">
    <property type="protein sequence ID" value="DBA25596.1"/>
    <property type="molecule type" value="Genomic_DNA"/>
</dbReference>
<feature type="transmembrane region" description="Helical" evidence="10">
    <location>
        <begin position="241"/>
        <end position="259"/>
    </location>
</feature>
<dbReference type="AlphaFoldDB" id="A0AAV3AMC2"/>
<dbReference type="GO" id="GO:0004984">
    <property type="term" value="F:olfactory receptor activity"/>
    <property type="evidence" value="ECO:0007669"/>
    <property type="project" value="InterPro"/>
</dbReference>
<evidence type="ECO:0000256" key="10">
    <source>
        <dbReference type="RuleBase" id="RU363047"/>
    </source>
</evidence>
<dbReference type="Proteomes" id="UP001181693">
    <property type="component" value="Unassembled WGS sequence"/>
</dbReference>
<keyword evidence="7 10" id="KW-0472">Membrane</keyword>
<dbReference type="SUPFAM" id="SSF81321">
    <property type="entry name" value="Family A G protein-coupled receptor-like"/>
    <property type="match status" value="1"/>
</dbReference>
<comment type="subcellular location">
    <subcellularLocation>
        <location evidence="1 10">Cell membrane</location>
        <topology evidence="1 10">Multi-pass membrane protein</topology>
    </subcellularLocation>
</comment>
<evidence type="ECO:0000256" key="2">
    <source>
        <dbReference type="ARBA" id="ARBA00022475"/>
    </source>
</evidence>
<keyword evidence="9" id="KW-0675">Receptor</keyword>
<dbReference type="PANTHER" id="PTHR26453">
    <property type="entry name" value="OLFACTORY RECEPTOR"/>
    <property type="match status" value="1"/>
</dbReference>
<dbReference type="GO" id="GO:0005886">
    <property type="term" value="C:plasma membrane"/>
    <property type="evidence" value="ECO:0007669"/>
    <property type="project" value="UniProtKB-SubCell"/>
</dbReference>
<feature type="transmembrane region" description="Helical" evidence="10">
    <location>
        <begin position="146"/>
        <end position="162"/>
    </location>
</feature>
<dbReference type="InterPro" id="IPR000725">
    <property type="entry name" value="Olfact_rcpt"/>
</dbReference>
<keyword evidence="5 10" id="KW-0552">Olfaction</keyword>
<dbReference type="Gene3D" id="1.20.1070.10">
    <property type="entry name" value="Rhodopsin 7-helix transmembrane proteins"/>
    <property type="match status" value="1"/>
</dbReference>
<name>A0AAV3AMC2_PYXAD</name>
<proteinExistence type="inferred from homology"/>
<evidence type="ECO:0000313" key="13">
    <source>
        <dbReference type="Proteomes" id="UP001181693"/>
    </source>
</evidence>
<feature type="transmembrane region" description="Helical" evidence="10">
    <location>
        <begin position="271"/>
        <end position="290"/>
    </location>
</feature>
<evidence type="ECO:0000256" key="7">
    <source>
        <dbReference type="ARBA" id="ARBA00023136"/>
    </source>
</evidence>
<comment type="caution">
    <text evidence="12">The sequence shown here is derived from an EMBL/GenBank/DDBJ whole genome shotgun (WGS) entry which is preliminary data.</text>
</comment>
<keyword evidence="8 9" id="KW-0807">Transducer</keyword>
<evidence type="ECO:0000256" key="5">
    <source>
        <dbReference type="ARBA" id="ARBA00022725"/>
    </source>
</evidence>
<dbReference type="Pfam" id="PF13853">
    <property type="entry name" value="7tm_4"/>
    <property type="match status" value="1"/>
</dbReference>
<keyword evidence="3 10" id="KW-0716">Sensory transduction</keyword>